<proteinExistence type="predicted"/>
<evidence type="ECO:0008006" key="3">
    <source>
        <dbReference type="Google" id="ProtNLM"/>
    </source>
</evidence>
<reference evidence="1" key="1">
    <citation type="submission" date="2023-01" db="EMBL/GenBank/DDBJ databases">
        <title>The growth and conidiation of Purpureocillium lavendulum are regulated by nitrogen source and histone H3K14 acetylation.</title>
        <authorList>
            <person name="Tang P."/>
            <person name="Han J."/>
            <person name="Zhang C."/>
            <person name="Tang P."/>
            <person name="Qi F."/>
            <person name="Zhang K."/>
            <person name="Liang L."/>
        </authorList>
    </citation>
    <scope>NUCLEOTIDE SEQUENCE</scope>
    <source>
        <strain evidence="1">YMF1.00683</strain>
    </source>
</reference>
<keyword evidence="2" id="KW-1185">Reference proteome</keyword>
<accession>A0AB34FBW6</accession>
<comment type="caution">
    <text evidence="1">The sequence shown here is derived from an EMBL/GenBank/DDBJ whole genome shotgun (WGS) entry which is preliminary data.</text>
</comment>
<evidence type="ECO:0000313" key="1">
    <source>
        <dbReference type="EMBL" id="KAJ6436355.1"/>
    </source>
</evidence>
<gene>
    <name evidence="1" type="ORF">O9K51_11069</name>
</gene>
<protein>
    <recommendedName>
        <fullName evidence="3">BZIP domain-containing protein</fullName>
    </recommendedName>
</protein>
<dbReference type="CDD" id="cd14688">
    <property type="entry name" value="bZIP_YAP"/>
    <property type="match status" value="1"/>
</dbReference>
<dbReference type="GO" id="GO:0003700">
    <property type="term" value="F:DNA-binding transcription factor activity"/>
    <property type="evidence" value="ECO:0007669"/>
    <property type="project" value="InterPro"/>
</dbReference>
<evidence type="ECO:0000313" key="2">
    <source>
        <dbReference type="Proteomes" id="UP001163105"/>
    </source>
</evidence>
<dbReference type="Proteomes" id="UP001163105">
    <property type="component" value="Unassembled WGS sequence"/>
</dbReference>
<dbReference type="PANTHER" id="PTHR37012">
    <property type="entry name" value="B-ZIP TRANSCRIPTION FACTOR (EUROFUNG)-RELATED"/>
    <property type="match status" value="1"/>
</dbReference>
<dbReference type="EMBL" id="JAQHRD010000023">
    <property type="protein sequence ID" value="KAJ6436355.1"/>
    <property type="molecule type" value="Genomic_DNA"/>
</dbReference>
<dbReference type="Gene3D" id="1.20.5.170">
    <property type="match status" value="1"/>
</dbReference>
<name>A0AB34FBW6_9HYPO</name>
<dbReference type="SUPFAM" id="SSF57959">
    <property type="entry name" value="Leucine zipper domain"/>
    <property type="match status" value="1"/>
</dbReference>
<organism evidence="1 2">
    <name type="scientific">Purpureocillium lavendulum</name>
    <dbReference type="NCBI Taxonomy" id="1247861"/>
    <lineage>
        <taxon>Eukaryota</taxon>
        <taxon>Fungi</taxon>
        <taxon>Dikarya</taxon>
        <taxon>Ascomycota</taxon>
        <taxon>Pezizomycotina</taxon>
        <taxon>Sordariomycetes</taxon>
        <taxon>Hypocreomycetidae</taxon>
        <taxon>Hypocreales</taxon>
        <taxon>Ophiocordycipitaceae</taxon>
        <taxon>Purpureocillium</taxon>
    </lineage>
</organism>
<sequence>MPMQQPAEQYKVPKRKRKFLPVPGLARKRANDREAQRAIRARTKEYIAWLEREVEMLKHSQSRDHLVQGLLCANKMLEDELVHLRELFASQLTVQLITNKLFYTFY</sequence>
<dbReference type="AlphaFoldDB" id="A0AB34FBW6"/>
<dbReference type="InterPro" id="IPR046347">
    <property type="entry name" value="bZIP_sf"/>
</dbReference>